<comment type="caution">
    <text evidence="2">The sequence shown here is derived from an EMBL/GenBank/DDBJ whole genome shotgun (WGS) entry which is preliminary data.</text>
</comment>
<keyword evidence="2" id="KW-0255">Endonuclease</keyword>
<dbReference type="GO" id="GO:0006355">
    <property type="term" value="P:regulation of DNA-templated transcription"/>
    <property type="evidence" value="ECO:0007669"/>
    <property type="project" value="InterPro"/>
</dbReference>
<dbReference type="GO" id="GO:0004519">
    <property type="term" value="F:endonuclease activity"/>
    <property type="evidence" value="ECO:0007669"/>
    <property type="project" value="UniProtKB-KW"/>
</dbReference>
<dbReference type="InterPro" id="IPR038717">
    <property type="entry name" value="Tc1-like_DDE_dom"/>
</dbReference>
<reference evidence="2" key="1">
    <citation type="submission" date="2022-07" db="EMBL/GenBank/DDBJ databases">
        <title>The genome of Lyophyllum shimeji provides insight into the initial evolution of ectomycorrhizal fungal genome.</title>
        <authorList>
            <person name="Kobayashi Y."/>
            <person name="Shibata T."/>
            <person name="Hirakawa H."/>
            <person name="Shigenobu S."/>
            <person name="Nishiyama T."/>
            <person name="Yamada A."/>
            <person name="Hasebe M."/>
            <person name="Kawaguchi M."/>
        </authorList>
    </citation>
    <scope>NUCLEOTIDE SEQUENCE</scope>
    <source>
        <strain evidence="2">AT787</strain>
    </source>
</reference>
<dbReference type="EMBL" id="BRPK01000025">
    <property type="protein sequence ID" value="GLB45635.1"/>
    <property type="molecule type" value="Genomic_DNA"/>
</dbReference>
<dbReference type="PROSITE" id="PS51057">
    <property type="entry name" value="PAIRED_2"/>
    <property type="match status" value="1"/>
</dbReference>
<dbReference type="Pfam" id="PF13384">
    <property type="entry name" value="HTH_23"/>
    <property type="match status" value="1"/>
</dbReference>
<feature type="domain" description="Paired" evidence="1">
    <location>
        <begin position="1"/>
        <end position="111"/>
    </location>
</feature>
<accession>A0A9P3Q0Z5</accession>
<dbReference type="GO" id="GO:0003677">
    <property type="term" value="F:DNA binding"/>
    <property type="evidence" value="ECO:0007669"/>
    <property type="project" value="InterPro"/>
</dbReference>
<dbReference type="PANTHER" id="PTHR46564">
    <property type="entry name" value="TRANSPOSASE"/>
    <property type="match status" value="1"/>
</dbReference>
<proteinExistence type="predicted"/>
<dbReference type="Pfam" id="PF13358">
    <property type="entry name" value="DDE_3"/>
    <property type="match status" value="1"/>
</dbReference>
<dbReference type="Proteomes" id="UP001063166">
    <property type="component" value="Unassembled WGS sequence"/>
</dbReference>
<keyword evidence="2" id="KW-0540">Nuclease</keyword>
<evidence type="ECO:0000313" key="4">
    <source>
        <dbReference type="Proteomes" id="UP001063166"/>
    </source>
</evidence>
<evidence type="ECO:0000313" key="3">
    <source>
        <dbReference type="EMBL" id="GLB45636.1"/>
    </source>
</evidence>
<dbReference type="PANTHER" id="PTHR46564:SF1">
    <property type="entry name" value="TRANSPOSASE"/>
    <property type="match status" value="1"/>
</dbReference>
<dbReference type="InterPro" id="IPR047655">
    <property type="entry name" value="Transpos_IS630-like"/>
</dbReference>
<keyword evidence="2" id="KW-0378">Hydrolase</keyword>
<protein>
    <submittedName>
        <fullName evidence="2">DDE superfamily endonuclease</fullName>
    </submittedName>
</protein>
<dbReference type="Gene3D" id="3.30.420.10">
    <property type="entry name" value="Ribonuclease H-like superfamily/Ribonuclease H"/>
    <property type="match status" value="1"/>
</dbReference>
<keyword evidence="4" id="KW-1185">Reference proteome</keyword>
<evidence type="ECO:0000259" key="1">
    <source>
        <dbReference type="PROSITE" id="PS51057"/>
    </source>
</evidence>
<dbReference type="OrthoDB" id="2266637at2759"/>
<sequence length="321" mass="36344">MVYRAISANMKQQALQLLDSGWEIEDIADALGVSTKSIGCWAHNYETHRRIDPPSVLQGRPRLLGPKAVEDLQELIQESPSFFLDEIREWLALYHDQPISITALHDNLRELGLTYKLCRRAATERNDAERSEWMYYVTTNFTADQMVILNESSKDGKTLVRHYVHTLCGDNPVLNTSLDWGVCYSVLPALTIDGYIAVRVVEGSIDGAEFYDFVVNDVLPCMNPFPGPGSVLMLDNYGTHKSDAVHEAVEASGCLLLFLPPYSPDYSPIEESFSCLKHFLRRHYIQFQNSHFPERELVEACFTAITAGKAHGWFRDCGYVE</sequence>
<dbReference type="InterPro" id="IPR036397">
    <property type="entry name" value="RNaseH_sf"/>
</dbReference>
<dbReference type="EMBL" id="BRPK01000025">
    <property type="protein sequence ID" value="GLB45636.1"/>
    <property type="molecule type" value="Genomic_DNA"/>
</dbReference>
<dbReference type="InterPro" id="IPR001523">
    <property type="entry name" value="Paired_dom"/>
</dbReference>
<name>A0A9P3Q0Z5_LYOSH</name>
<dbReference type="SUPFAM" id="SSF46689">
    <property type="entry name" value="Homeodomain-like"/>
    <property type="match status" value="1"/>
</dbReference>
<dbReference type="InterPro" id="IPR009057">
    <property type="entry name" value="Homeodomain-like_sf"/>
</dbReference>
<dbReference type="NCBIfam" id="NF033545">
    <property type="entry name" value="transpos_IS630"/>
    <property type="match status" value="1"/>
</dbReference>
<organism evidence="2 4">
    <name type="scientific">Lyophyllum shimeji</name>
    <name type="common">Hon-shimeji</name>
    <name type="synonym">Tricholoma shimeji</name>
    <dbReference type="NCBI Taxonomy" id="47721"/>
    <lineage>
        <taxon>Eukaryota</taxon>
        <taxon>Fungi</taxon>
        <taxon>Dikarya</taxon>
        <taxon>Basidiomycota</taxon>
        <taxon>Agaricomycotina</taxon>
        <taxon>Agaricomycetes</taxon>
        <taxon>Agaricomycetidae</taxon>
        <taxon>Agaricales</taxon>
        <taxon>Tricholomatineae</taxon>
        <taxon>Lyophyllaceae</taxon>
        <taxon>Lyophyllum</taxon>
    </lineage>
</organism>
<evidence type="ECO:0000313" key="2">
    <source>
        <dbReference type="EMBL" id="GLB45635.1"/>
    </source>
</evidence>
<gene>
    <name evidence="2" type="ORF">LshimejAT787_2500270</name>
    <name evidence="3" type="ORF">LshimejAT787_2500280</name>
</gene>
<dbReference type="AlphaFoldDB" id="A0A9P3Q0Z5"/>